<dbReference type="PANTHER" id="PTHR36541:SF1">
    <property type="entry name" value="SUPEROXIDE REDUCTASE-RELATED"/>
    <property type="match status" value="1"/>
</dbReference>
<keyword evidence="4" id="KW-0249">Electron transport</keyword>
<comment type="caution">
    <text evidence="7">The sequence shown here is derived from an EMBL/GenBank/DDBJ whole genome shotgun (WGS) entry which is preliminary data.</text>
</comment>
<keyword evidence="5" id="KW-0408">Iron</keyword>
<dbReference type="GO" id="GO:0005506">
    <property type="term" value="F:iron ion binding"/>
    <property type="evidence" value="ECO:0007669"/>
    <property type="project" value="InterPro"/>
</dbReference>
<reference evidence="7" key="2">
    <citation type="journal article" date="2021" name="PeerJ">
        <title>Extensive microbial diversity within the chicken gut microbiome revealed by metagenomics and culture.</title>
        <authorList>
            <person name="Gilroy R."/>
            <person name="Ravi A."/>
            <person name="Getino M."/>
            <person name="Pursley I."/>
            <person name="Horton D.L."/>
            <person name="Alikhan N.F."/>
            <person name="Baker D."/>
            <person name="Gharbi K."/>
            <person name="Hall N."/>
            <person name="Watson M."/>
            <person name="Adriaenssens E.M."/>
            <person name="Foster-Nyarko E."/>
            <person name="Jarju S."/>
            <person name="Secka A."/>
            <person name="Antonio M."/>
            <person name="Oren A."/>
            <person name="Chaudhuri R.R."/>
            <person name="La Ragione R."/>
            <person name="Hildebrand F."/>
            <person name="Pallen M.J."/>
        </authorList>
    </citation>
    <scope>NUCLEOTIDE SEQUENCE</scope>
    <source>
        <strain evidence="7">CHK193-30670</strain>
    </source>
</reference>
<dbReference type="Pfam" id="PF01880">
    <property type="entry name" value="Desulfoferrodox"/>
    <property type="match status" value="1"/>
</dbReference>
<dbReference type="PANTHER" id="PTHR36541">
    <property type="entry name" value="SUPEROXIDE REDUCTASE-RELATED"/>
    <property type="match status" value="1"/>
</dbReference>
<evidence type="ECO:0000259" key="6">
    <source>
        <dbReference type="Pfam" id="PF01880"/>
    </source>
</evidence>
<accession>A0A9D1LJ01</accession>
<comment type="similarity">
    <text evidence="1">Belongs to the desulfoferrodoxin family.</text>
</comment>
<keyword evidence="2" id="KW-0813">Transport</keyword>
<gene>
    <name evidence="7" type="ORF">IAB68_03745</name>
</gene>
<dbReference type="InterPro" id="IPR051233">
    <property type="entry name" value="Desulfoferrodoxin_SOR"/>
</dbReference>
<dbReference type="AlphaFoldDB" id="A0A9D1LJ01"/>
<protein>
    <submittedName>
        <fullName evidence="7">Desulfoferrodoxin</fullName>
    </submittedName>
</protein>
<dbReference type="InterPro" id="IPR036073">
    <property type="entry name" value="Desulfoferrodoxin_Fe-bd_dom_sf"/>
</dbReference>
<evidence type="ECO:0000313" key="7">
    <source>
        <dbReference type="EMBL" id="HIU40392.1"/>
    </source>
</evidence>
<evidence type="ECO:0000313" key="8">
    <source>
        <dbReference type="Proteomes" id="UP000824074"/>
    </source>
</evidence>
<proteinExistence type="inferred from homology"/>
<dbReference type="GO" id="GO:0016491">
    <property type="term" value="F:oxidoreductase activity"/>
    <property type="evidence" value="ECO:0007669"/>
    <property type="project" value="InterPro"/>
</dbReference>
<dbReference type="InterPro" id="IPR002742">
    <property type="entry name" value="Desulfoferrodoxin_Fe-bd_dom"/>
</dbReference>
<evidence type="ECO:0000256" key="1">
    <source>
        <dbReference type="ARBA" id="ARBA00005941"/>
    </source>
</evidence>
<name>A0A9D1LJ01_9FIRM</name>
<evidence type="ECO:0000256" key="4">
    <source>
        <dbReference type="ARBA" id="ARBA00022982"/>
    </source>
</evidence>
<dbReference type="Proteomes" id="UP000824074">
    <property type="component" value="Unassembled WGS sequence"/>
</dbReference>
<reference evidence="7" key="1">
    <citation type="submission" date="2020-10" db="EMBL/GenBank/DDBJ databases">
        <authorList>
            <person name="Gilroy R."/>
        </authorList>
    </citation>
    <scope>NUCLEOTIDE SEQUENCE</scope>
    <source>
        <strain evidence="7">CHK193-30670</strain>
    </source>
</reference>
<evidence type="ECO:0000256" key="5">
    <source>
        <dbReference type="ARBA" id="ARBA00023004"/>
    </source>
</evidence>
<evidence type="ECO:0000256" key="3">
    <source>
        <dbReference type="ARBA" id="ARBA00022723"/>
    </source>
</evidence>
<keyword evidence="3" id="KW-0479">Metal-binding</keyword>
<feature type="domain" description="Desulfoferrodoxin ferrous iron-binding" evidence="6">
    <location>
        <begin position="46"/>
        <end position="123"/>
    </location>
</feature>
<organism evidence="7 8">
    <name type="scientific">Candidatus Aphodocola excrementigallinarum</name>
    <dbReference type="NCBI Taxonomy" id="2840670"/>
    <lineage>
        <taxon>Bacteria</taxon>
        <taxon>Bacillati</taxon>
        <taxon>Bacillota</taxon>
        <taxon>Bacilli</taxon>
        <taxon>Candidatus Aphodocola</taxon>
    </lineage>
</organism>
<dbReference type="SUPFAM" id="SSF49367">
    <property type="entry name" value="Superoxide reductase-like"/>
    <property type="match status" value="1"/>
</dbReference>
<dbReference type="EMBL" id="DVMT01000038">
    <property type="protein sequence ID" value="HIU40392.1"/>
    <property type="molecule type" value="Genomic_DNA"/>
</dbReference>
<sequence>MEKELIIKTCTKCGATIKVLKDCTCSDCDISCCNEKMVTLKPNSTDAAFEKHVPTYEIKDGNLIVSVNHVMDSDHYIEWISLVTDDNEETFYLKPGYNAKVNFTGKTKGTLYAYCNKHGLWKKEIN</sequence>
<evidence type="ECO:0000256" key="2">
    <source>
        <dbReference type="ARBA" id="ARBA00022448"/>
    </source>
</evidence>
<dbReference type="Gene3D" id="2.60.40.730">
    <property type="entry name" value="SOR catalytic domain"/>
    <property type="match status" value="1"/>
</dbReference>